<evidence type="ECO:0000313" key="3">
    <source>
        <dbReference type="Proteomes" id="UP001320119"/>
    </source>
</evidence>
<proteinExistence type="predicted"/>
<dbReference type="KEGG" id="marq:MARGE09_P3087"/>
<reference evidence="2 3" key="1">
    <citation type="journal article" date="2022" name="IScience">
        <title>An ultrasensitive nanofiber-based assay for enzymatic hydrolysis and deep-sea microbial degradation of cellulose.</title>
        <authorList>
            <person name="Tsudome M."/>
            <person name="Tachioka M."/>
            <person name="Miyazaki M."/>
            <person name="Uchimura K."/>
            <person name="Tsuda M."/>
            <person name="Takaki Y."/>
            <person name="Deguchi S."/>
        </authorList>
    </citation>
    <scope>NUCLEOTIDE SEQUENCE [LARGE SCALE GENOMIC DNA]</scope>
    <source>
        <strain evidence="2 3">GE09</strain>
    </source>
</reference>
<name>A0AAN1WJP1_9GAMM</name>
<dbReference type="PANTHER" id="PTHR31881">
    <property type="match status" value="1"/>
</dbReference>
<dbReference type="EMBL" id="AP023086">
    <property type="protein sequence ID" value="BCD98886.1"/>
    <property type="molecule type" value="Genomic_DNA"/>
</dbReference>
<feature type="transmembrane region" description="Helical" evidence="1">
    <location>
        <begin position="14"/>
        <end position="31"/>
    </location>
</feature>
<evidence type="ECO:0000256" key="1">
    <source>
        <dbReference type="SAM" id="Phobius"/>
    </source>
</evidence>
<feature type="transmembrane region" description="Helical" evidence="1">
    <location>
        <begin position="191"/>
        <end position="219"/>
    </location>
</feature>
<organism evidence="2 3">
    <name type="scientific">Marinagarivorans cellulosilyticus</name>
    <dbReference type="NCBI Taxonomy" id="2721545"/>
    <lineage>
        <taxon>Bacteria</taxon>
        <taxon>Pseudomonadati</taxon>
        <taxon>Pseudomonadota</taxon>
        <taxon>Gammaproteobacteria</taxon>
        <taxon>Cellvibrionales</taxon>
        <taxon>Cellvibrionaceae</taxon>
        <taxon>Marinagarivorans</taxon>
    </lineage>
</organism>
<feature type="transmembrane region" description="Helical" evidence="1">
    <location>
        <begin position="115"/>
        <end position="134"/>
    </location>
</feature>
<feature type="transmembrane region" description="Helical" evidence="1">
    <location>
        <begin position="76"/>
        <end position="95"/>
    </location>
</feature>
<evidence type="ECO:0008006" key="4">
    <source>
        <dbReference type="Google" id="ProtNLM"/>
    </source>
</evidence>
<keyword evidence="1" id="KW-0472">Membrane</keyword>
<dbReference type="InterPro" id="IPR006747">
    <property type="entry name" value="DUF599"/>
</dbReference>
<keyword evidence="3" id="KW-1185">Reference proteome</keyword>
<keyword evidence="1" id="KW-0812">Transmembrane</keyword>
<dbReference type="AlphaFoldDB" id="A0AAN1WJP1"/>
<dbReference type="PANTHER" id="PTHR31881:SF6">
    <property type="entry name" value="OS09G0494600 PROTEIN"/>
    <property type="match status" value="1"/>
</dbReference>
<protein>
    <recommendedName>
        <fullName evidence="4">DUF599 domain-containing protein</fullName>
    </recommendedName>
</protein>
<accession>A0AAN1WJP1</accession>
<keyword evidence="1" id="KW-1133">Transmembrane helix</keyword>
<dbReference type="Pfam" id="PF04654">
    <property type="entry name" value="DUF599"/>
    <property type="match status" value="1"/>
</dbReference>
<dbReference type="RefSeq" id="WP_236983557.1">
    <property type="nucleotide sequence ID" value="NZ_AP023086.1"/>
</dbReference>
<gene>
    <name evidence="2" type="ORF">MARGE09_P3087</name>
</gene>
<dbReference type="Proteomes" id="UP001320119">
    <property type="component" value="Chromosome"/>
</dbReference>
<sequence length="246" mass="27950">MTIDAWIELHGQDLLGLAWLLFCWLGYAMLARKRAKHVFCIASVLHQYRKQWMAQMLQRDNRIADASLLNNLERNASFLASTSLFIIAGLFTGLASSDKLQAILPELPFAVATDIVNVQFKLIIVLMIHIYAFFTFTWAMRQYGFCAVLLGAAPLHTDPDLTGETGQNYVRYMAKVIDRAGHTYNYGLRAFYFSLAVLAWLLNVWVFILAVAFTMAILYGREFHSKTLRAMIGVSTLDLNNLPKRD</sequence>
<evidence type="ECO:0000313" key="2">
    <source>
        <dbReference type="EMBL" id="BCD98886.1"/>
    </source>
</evidence>